<dbReference type="AlphaFoldDB" id="A0A0A3YP63"/>
<evidence type="ECO:0000259" key="2">
    <source>
        <dbReference type="SMART" id="SM00421"/>
    </source>
</evidence>
<dbReference type="RefSeq" id="WP_034898627.1">
    <property type="nucleotide sequence ID" value="NZ_JRUQ01000078.1"/>
</dbReference>
<dbReference type="InterPro" id="IPR016032">
    <property type="entry name" value="Sig_transdc_resp-reg_C-effctor"/>
</dbReference>
<reference evidence="3 4" key="1">
    <citation type="submission" date="2014-10" db="EMBL/GenBank/DDBJ databases">
        <title>Genome sequence of Erwinia typographi M043b.</title>
        <authorList>
            <person name="Chan K.-G."/>
            <person name="Tan W.-S."/>
        </authorList>
    </citation>
    <scope>NUCLEOTIDE SEQUENCE [LARGE SCALE GENOMIC DNA]</scope>
    <source>
        <strain evidence="3 4">M043b</strain>
    </source>
</reference>
<dbReference type="EMBL" id="JRUQ01000078">
    <property type="protein sequence ID" value="KGT87126.1"/>
    <property type="molecule type" value="Genomic_DNA"/>
</dbReference>
<dbReference type="GO" id="GO:0006355">
    <property type="term" value="P:regulation of DNA-templated transcription"/>
    <property type="evidence" value="ECO:0007669"/>
    <property type="project" value="InterPro"/>
</dbReference>
<dbReference type="Proteomes" id="UP000030351">
    <property type="component" value="Unassembled WGS sequence"/>
</dbReference>
<keyword evidence="1" id="KW-0238">DNA-binding</keyword>
<protein>
    <recommendedName>
        <fullName evidence="2">HTH luxR-type domain-containing protein</fullName>
    </recommendedName>
</protein>
<keyword evidence="4" id="KW-1185">Reference proteome</keyword>
<sequence>MATHDPMDLDIRSQAFFRDFYLFYKQSCDAWYIKDADHRFMDASITFLSRFLSPKLSSAIGLADRDISVASDRDINLMHDFESYAMMHEKNIILFSYGYFCDKDKVKSFIINIKPFASARGDMVMVLISELSQVNHKLDWLSAVTGIGTNPCCDFLLPTYKNHDPRSLLTAGEWEVAWLLICGCSIRKIARYLNVSVKTIQVKTRSVYMSLRVFDKNGLLKTADAYNWINLIPESYVGACSLIKIL</sequence>
<dbReference type="GO" id="GO:0003677">
    <property type="term" value="F:DNA binding"/>
    <property type="evidence" value="ECO:0007669"/>
    <property type="project" value="UniProtKB-KW"/>
</dbReference>
<dbReference type="SMART" id="SM00421">
    <property type="entry name" value="HTH_LUXR"/>
    <property type="match status" value="1"/>
</dbReference>
<comment type="caution">
    <text evidence="3">The sequence shown here is derived from an EMBL/GenBank/DDBJ whole genome shotgun (WGS) entry which is preliminary data.</text>
</comment>
<dbReference type="InterPro" id="IPR036388">
    <property type="entry name" value="WH-like_DNA-bd_sf"/>
</dbReference>
<organism evidence="3 4">
    <name type="scientific">Erwinia typographi</name>
    <dbReference type="NCBI Taxonomy" id="371042"/>
    <lineage>
        <taxon>Bacteria</taxon>
        <taxon>Pseudomonadati</taxon>
        <taxon>Pseudomonadota</taxon>
        <taxon>Gammaproteobacteria</taxon>
        <taxon>Enterobacterales</taxon>
        <taxon>Erwiniaceae</taxon>
        <taxon>Erwinia</taxon>
    </lineage>
</organism>
<gene>
    <name evidence="3" type="ORF">NG99_24060</name>
</gene>
<name>A0A0A3YP63_9GAMM</name>
<evidence type="ECO:0000313" key="3">
    <source>
        <dbReference type="EMBL" id="KGT87126.1"/>
    </source>
</evidence>
<evidence type="ECO:0000313" key="4">
    <source>
        <dbReference type="Proteomes" id="UP000030351"/>
    </source>
</evidence>
<dbReference type="InterPro" id="IPR000792">
    <property type="entry name" value="Tscrpt_reg_LuxR_C"/>
</dbReference>
<feature type="domain" description="HTH luxR-type" evidence="2">
    <location>
        <begin position="166"/>
        <end position="223"/>
    </location>
</feature>
<proteinExistence type="predicted"/>
<dbReference type="STRING" id="371042.NG99_24060"/>
<dbReference type="SUPFAM" id="SSF46894">
    <property type="entry name" value="C-terminal effector domain of the bipartite response regulators"/>
    <property type="match status" value="1"/>
</dbReference>
<accession>A0A0A3YP63</accession>
<evidence type="ECO:0000256" key="1">
    <source>
        <dbReference type="ARBA" id="ARBA00023125"/>
    </source>
</evidence>
<dbReference type="Gene3D" id="1.10.10.10">
    <property type="entry name" value="Winged helix-like DNA-binding domain superfamily/Winged helix DNA-binding domain"/>
    <property type="match status" value="1"/>
</dbReference>